<organism evidence="2 3">
    <name type="scientific">Mycena maculata</name>
    <dbReference type="NCBI Taxonomy" id="230809"/>
    <lineage>
        <taxon>Eukaryota</taxon>
        <taxon>Fungi</taxon>
        <taxon>Dikarya</taxon>
        <taxon>Basidiomycota</taxon>
        <taxon>Agaricomycotina</taxon>
        <taxon>Agaricomycetes</taxon>
        <taxon>Agaricomycetidae</taxon>
        <taxon>Agaricales</taxon>
        <taxon>Marasmiineae</taxon>
        <taxon>Mycenaceae</taxon>
        <taxon>Mycena</taxon>
    </lineage>
</organism>
<dbReference type="EMBL" id="JARJLG010000042">
    <property type="protein sequence ID" value="KAJ7762843.1"/>
    <property type="molecule type" value="Genomic_DNA"/>
</dbReference>
<evidence type="ECO:0000313" key="3">
    <source>
        <dbReference type="Proteomes" id="UP001215280"/>
    </source>
</evidence>
<sequence>MARPPVERGNPCRANEIRENEAQATFHMAYNDNTLRTCPSPSSHLCRQIWFFFARSSTQKMVGIAVIMAQPRVERCGRPLPSRKKRDSTYLVQERLLNLHGREFRPFFRSPANRPGGNRKPPAKKVDFYDLVMARARVERESCSQFSSWSPSQALPPTTKPNLILCAGRLEPILGPCGPQSSGTVFTQKIREVCFKFGICIIATLVRNRKEISGEKKLHPFMAQSRVERVSCCTNRLPPMKCRFMRLHSPRGGEHPQMEQNRLTSTDIPATPVETGFNITDHSSLIGNTEHTEKFGGAPTNGDVQRRKNY</sequence>
<evidence type="ECO:0000256" key="1">
    <source>
        <dbReference type="SAM" id="MobiDB-lite"/>
    </source>
</evidence>
<gene>
    <name evidence="2" type="ORF">DFH07DRAFT_771055</name>
</gene>
<feature type="region of interest" description="Disordered" evidence="1">
    <location>
        <begin position="280"/>
        <end position="310"/>
    </location>
</feature>
<reference evidence="2" key="1">
    <citation type="submission" date="2023-03" db="EMBL/GenBank/DDBJ databases">
        <title>Massive genome expansion in bonnet fungi (Mycena s.s.) driven by repeated elements and novel gene families across ecological guilds.</title>
        <authorList>
            <consortium name="Lawrence Berkeley National Laboratory"/>
            <person name="Harder C.B."/>
            <person name="Miyauchi S."/>
            <person name="Viragh M."/>
            <person name="Kuo A."/>
            <person name="Thoen E."/>
            <person name="Andreopoulos B."/>
            <person name="Lu D."/>
            <person name="Skrede I."/>
            <person name="Drula E."/>
            <person name="Henrissat B."/>
            <person name="Morin E."/>
            <person name="Kohler A."/>
            <person name="Barry K."/>
            <person name="LaButti K."/>
            <person name="Morin E."/>
            <person name="Salamov A."/>
            <person name="Lipzen A."/>
            <person name="Mereny Z."/>
            <person name="Hegedus B."/>
            <person name="Baldrian P."/>
            <person name="Stursova M."/>
            <person name="Weitz H."/>
            <person name="Taylor A."/>
            <person name="Grigoriev I.V."/>
            <person name="Nagy L.G."/>
            <person name="Martin F."/>
            <person name="Kauserud H."/>
        </authorList>
    </citation>
    <scope>NUCLEOTIDE SEQUENCE</scope>
    <source>
        <strain evidence="2">CBHHK188m</strain>
    </source>
</reference>
<feature type="compositionally biased region" description="Polar residues" evidence="1">
    <location>
        <begin position="280"/>
        <end position="289"/>
    </location>
</feature>
<protein>
    <submittedName>
        <fullName evidence="2">Uncharacterized protein</fullName>
    </submittedName>
</protein>
<accession>A0AAD7JEP8</accession>
<dbReference type="AlphaFoldDB" id="A0AAD7JEP8"/>
<dbReference type="Proteomes" id="UP001215280">
    <property type="component" value="Unassembled WGS sequence"/>
</dbReference>
<comment type="caution">
    <text evidence="2">The sequence shown here is derived from an EMBL/GenBank/DDBJ whole genome shotgun (WGS) entry which is preliminary data.</text>
</comment>
<proteinExistence type="predicted"/>
<name>A0AAD7JEP8_9AGAR</name>
<evidence type="ECO:0000313" key="2">
    <source>
        <dbReference type="EMBL" id="KAJ7762843.1"/>
    </source>
</evidence>
<keyword evidence="3" id="KW-1185">Reference proteome</keyword>